<dbReference type="EMBL" id="JACGCM010002444">
    <property type="protein sequence ID" value="KAF6139776.1"/>
    <property type="molecule type" value="Genomic_DNA"/>
</dbReference>
<evidence type="ECO:0000256" key="1">
    <source>
        <dbReference type="ARBA" id="ARBA00022737"/>
    </source>
</evidence>
<feature type="repeat" description="PPR" evidence="2">
    <location>
        <begin position="79"/>
        <end position="113"/>
    </location>
</feature>
<evidence type="ECO:0000313" key="3">
    <source>
        <dbReference type="EMBL" id="KAF6139776.1"/>
    </source>
</evidence>
<dbReference type="PROSITE" id="PS51375">
    <property type="entry name" value="PPR"/>
    <property type="match status" value="2"/>
</dbReference>
<gene>
    <name evidence="3" type="ORF">GIB67_024053</name>
</gene>
<sequence>MSLRCCCLSGGEEGDCGGFGKRRWRRNGGELGRDTMELYNEKNKAGRYINLHNALIQMYSRCRDIKSSRKLFDGSKYLDQISWNFMISGYLKCGSTEDAKTLFDSMPEKDVVSWSTMISGYAQHDHFTEALSLFNEMQLTTECKPDETILVGVVSACTHLAALEQGKWIHSYIKMKDLKINSILGTTLVDMYMKCGCVESALEVFHEMEEKGVSSWNAVIMGLAMNEFVQNSLDKFSDMKRFGVAPNEITFLGILGVLTCGFSR</sequence>
<dbReference type="GO" id="GO:0003723">
    <property type="term" value="F:RNA binding"/>
    <property type="evidence" value="ECO:0007669"/>
    <property type="project" value="InterPro"/>
</dbReference>
<protein>
    <recommendedName>
        <fullName evidence="5">Pentatricopeptide repeat-containing protein</fullName>
    </recommendedName>
</protein>
<comment type="caution">
    <text evidence="3">The sequence shown here is derived from an EMBL/GenBank/DDBJ whole genome shotgun (WGS) entry which is preliminary data.</text>
</comment>
<evidence type="ECO:0008006" key="5">
    <source>
        <dbReference type="Google" id="ProtNLM"/>
    </source>
</evidence>
<dbReference type="NCBIfam" id="TIGR00756">
    <property type="entry name" value="PPR"/>
    <property type="match status" value="3"/>
</dbReference>
<dbReference type="InterPro" id="IPR002885">
    <property type="entry name" value="PPR_rpt"/>
</dbReference>
<accession>A0A7J7LAT3</accession>
<dbReference type="InterPro" id="IPR011990">
    <property type="entry name" value="TPR-like_helical_dom_sf"/>
</dbReference>
<reference evidence="3 4" key="1">
    <citation type="journal article" date="2020" name="IScience">
        <title>Genome Sequencing of the Endangered Kingdonia uniflora (Circaeasteraceae, Ranunculales) Reveals Potential Mechanisms of Evolutionary Specialization.</title>
        <authorList>
            <person name="Sun Y."/>
            <person name="Deng T."/>
            <person name="Zhang A."/>
            <person name="Moore M.J."/>
            <person name="Landis J.B."/>
            <person name="Lin N."/>
            <person name="Zhang H."/>
            <person name="Zhang X."/>
            <person name="Huang J."/>
            <person name="Zhang X."/>
            <person name="Sun H."/>
            <person name="Wang H."/>
        </authorList>
    </citation>
    <scope>NUCLEOTIDE SEQUENCE [LARGE SCALE GENOMIC DNA]</scope>
    <source>
        <strain evidence="3">TB1705</strain>
        <tissue evidence="3">Leaf</tissue>
    </source>
</reference>
<dbReference type="PANTHER" id="PTHR47926">
    <property type="entry name" value="PENTATRICOPEPTIDE REPEAT-CONTAINING PROTEIN"/>
    <property type="match status" value="1"/>
</dbReference>
<dbReference type="FunFam" id="1.25.40.10:FF:000031">
    <property type="entry name" value="Pentatricopeptide repeat-containing protein mitochondrial"/>
    <property type="match status" value="1"/>
</dbReference>
<dbReference type="Pfam" id="PF01535">
    <property type="entry name" value="PPR"/>
    <property type="match status" value="3"/>
</dbReference>
<name>A0A7J7LAT3_9MAGN</name>
<proteinExistence type="predicted"/>
<dbReference type="Gene3D" id="1.25.40.10">
    <property type="entry name" value="Tetratricopeptide repeat domain"/>
    <property type="match status" value="2"/>
</dbReference>
<evidence type="ECO:0000313" key="4">
    <source>
        <dbReference type="Proteomes" id="UP000541444"/>
    </source>
</evidence>
<dbReference type="Pfam" id="PF13041">
    <property type="entry name" value="PPR_2"/>
    <property type="match status" value="1"/>
</dbReference>
<dbReference type="AlphaFoldDB" id="A0A7J7LAT3"/>
<keyword evidence="4" id="KW-1185">Reference proteome</keyword>
<dbReference type="PANTHER" id="PTHR47926:SF436">
    <property type="entry name" value="PENTATRICOPEPTIDE REPEAT-CONTAINING PROTEIN ELI1, CHLOROPLASTIC-LIKE ISOFORM X2"/>
    <property type="match status" value="1"/>
</dbReference>
<feature type="repeat" description="PPR" evidence="2">
    <location>
        <begin position="181"/>
        <end position="215"/>
    </location>
</feature>
<dbReference type="FunFam" id="1.25.40.10:FF:000125">
    <property type="entry name" value="Pentatricopeptide repeat-containing protein"/>
    <property type="match status" value="1"/>
</dbReference>
<evidence type="ECO:0000256" key="2">
    <source>
        <dbReference type="PROSITE-ProRule" id="PRU00708"/>
    </source>
</evidence>
<dbReference type="GO" id="GO:0048731">
    <property type="term" value="P:system development"/>
    <property type="evidence" value="ECO:0007669"/>
    <property type="project" value="UniProtKB-ARBA"/>
</dbReference>
<dbReference type="InterPro" id="IPR046960">
    <property type="entry name" value="PPR_At4g14850-like_plant"/>
</dbReference>
<keyword evidence="1" id="KW-0677">Repeat</keyword>
<dbReference type="OrthoDB" id="330671at2759"/>
<organism evidence="3 4">
    <name type="scientific">Kingdonia uniflora</name>
    <dbReference type="NCBI Taxonomy" id="39325"/>
    <lineage>
        <taxon>Eukaryota</taxon>
        <taxon>Viridiplantae</taxon>
        <taxon>Streptophyta</taxon>
        <taxon>Embryophyta</taxon>
        <taxon>Tracheophyta</taxon>
        <taxon>Spermatophyta</taxon>
        <taxon>Magnoliopsida</taxon>
        <taxon>Ranunculales</taxon>
        <taxon>Circaeasteraceae</taxon>
        <taxon>Kingdonia</taxon>
    </lineage>
</organism>
<dbReference type="Proteomes" id="UP000541444">
    <property type="component" value="Unassembled WGS sequence"/>
</dbReference>
<dbReference type="GO" id="GO:0009451">
    <property type="term" value="P:RNA modification"/>
    <property type="evidence" value="ECO:0007669"/>
    <property type="project" value="InterPro"/>
</dbReference>